<gene>
    <name evidence="1" type="ORF">RPERSI_LOCUS20222</name>
</gene>
<accession>A0ACA9RKK6</accession>
<sequence>LDEPLVLYSCHNQKYYPSSAEKRARAHIDYDYVLETDVCYKYKSYIDMNSGMYYTHCDANIIRRENERRTKKNRDEF</sequence>
<keyword evidence="2" id="KW-1185">Reference proteome</keyword>
<name>A0ACA9RKK6_9GLOM</name>
<feature type="non-terminal residue" evidence="1">
    <location>
        <position position="1"/>
    </location>
</feature>
<organism evidence="1 2">
    <name type="scientific">Racocetra persica</name>
    <dbReference type="NCBI Taxonomy" id="160502"/>
    <lineage>
        <taxon>Eukaryota</taxon>
        <taxon>Fungi</taxon>
        <taxon>Fungi incertae sedis</taxon>
        <taxon>Mucoromycota</taxon>
        <taxon>Glomeromycotina</taxon>
        <taxon>Glomeromycetes</taxon>
        <taxon>Diversisporales</taxon>
        <taxon>Gigasporaceae</taxon>
        <taxon>Racocetra</taxon>
    </lineage>
</organism>
<dbReference type="EMBL" id="CAJVQC010056701">
    <property type="protein sequence ID" value="CAG8796757.1"/>
    <property type="molecule type" value="Genomic_DNA"/>
</dbReference>
<dbReference type="Proteomes" id="UP000789920">
    <property type="component" value="Unassembled WGS sequence"/>
</dbReference>
<evidence type="ECO:0000313" key="1">
    <source>
        <dbReference type="EMBL" id="CAG8796757.1"/>
    </source>
</evidence>
<comment type="caution">
    <text evidence="1">The sequence shown here is derived from an EMBL/GenBank/DDBJ whole genome shotgun (WGS) entry which is preliminary data.</text>
</comment>
<reference evidence="1" key="1">
    <citation type="submission" date="2021-06" db="EMBL/GenBank/DDBJ databases">
        <authorList>
            <person name="Kallberg Y."/>
            <person name="Tangrot J."/>
            <person name="Rosling A."/>
        </authorList>
    </citation>
    <scope>NUCLEOTIDE SEQUENCE</scope>
    <source>
        <strain evidence="1">MA461A</strain>
    </source>
</reference>
<proteinExistence type="predicted"/>
<evidence type="ECO:0000313" key="2">
    <source>
        <dbReference type="Proteomes" id="UP000789920"/>
    </source>
</evidence>
<protein>
    <submittedName>
        <fullName evidence="1">6691_t:CDS:1</fullName>
    </submittedName>
</protein>